<dbReference type="AlphaFoldDB" id="A0AAE4L551"/>
<dbReference type="CDD" id="cd00592">
    <property type="entry name" value="HTH_MerR-like"/>
    <property type="match status" value="1"/>
</dbReference>
<keyword evidence="3" id="KW-0804">Transcription</keyword>
<feature type="coiled-coil region" evidence="4">
    <location>
        <begin position="217"/>
        <end position="244"/>
    </location>
</feature>
<dbReference type="Proteomes" id="UP001180842">
    <property type="component" value="Unassembled WGS sequence"/>
</dbReference>
<keyword evidence="1" id="KW-0805">Transcription regulation</keyword>
<dbReference type="InterPro" id="IPR000551">
    <property type="entry name" value="MerR-type_HTH_dom"/>
</dbReference>
<dbReference type="PANTHER" id="PTHR30204:SF94">
    <property type="entry name" value="HEAVY METAL-DEPENDENT TRANSCRIPTIONAL REGULATOR HI_0293-RELATED"/>
    <property type="match status" value="1"/>
</dbReference>
<dbReference type="InterPro" id="IPR009061">
    <property type="entry name" value="DNA-bd_dom_put_sf"/>
</dbReference>
<dbReference type="Gene3D" id="1.10.1660.10">
    <property type="match status" value="2"/>
</dbReference>
<evidence type="ECO:0000313" key="6">
    <source>
        <dbReference type="EMBL" id="MDT2735617.1"/>
    </source>
</evidence>
<name>A0AAE4L551_9ENTE</name>
<evidence type="ECO:0000256" key="3">
    <source>
        <dbReference type="ARBA" id="ARBA00023163"/>
    </source>
</evidence>
<dbReference type="PANTHER" id="PTHR30204">
    <property type="entry name" value="REDOX-CYCLING DRUG-SENSING TRANSCRIPTIONAL ACTIVATOR SOXR"/>
    <property type="match status" value="1"/>
</dbReference>
<dbReference type="PROSITE" id="PS50937">
    <property type="entry name" value="HTH_MERR_2"/>
    <property type="match status" value="2"/>
</dbReference>
<dbReference type="RefSeq" id="WP_083507504.1">
    <property type="nucleotide sequence ID" value="NZ_BAAAXL010000050.1"/>
</dbReference>
<evidence type="ECO:0000313" key="8">
    <source>
        <dbReference type="Proteomes" id="UP001180842"/>
    </source>
</evidence>
<proteinExistence type="predicted"/>
<reference evidence="6 9" key="1">
    <citation type="submission" date="2023-03" db="EMBL/GenBank/DDBJ databases">
        <authorList>
            <person name="Shen W."/>
            <person name="Cai J."/>
        </authorList>
    </citation>
    <scope>NUCLEOTIDE SEQUENCE</scope>
    <source>
        <strain evidence="6">P69-2</strain>
        <strain evidence="7 9">Y59</strain>
    </source>
</reference>
<dbReference type="PRINTS" id="PR00040">
    <property type="entry name" value="HTHMERR"/>
</dbReference>
<dbReference type="SUPFAM" id="SSF46955">
    <property type="entry name" value="Putative DNA-binding domain"/>
    <property type="match status" value="2"/>
</dbReference>
<evidence type="ECO:0000256" key="4">
    <source>
        <dbReference type="SAM" id="Coils"/>
    </source>
</evidence>
<evidence type="ECO:0000259" key="5">
    <source>
        <dbReference type="PROSITE" id="PS50937"/>
    </source>
</evidence>
<dbReference type="GO" id="GO:0003700">
    <property type="term" value="F:DNA-binding transcription factor activity"/>
    <property type="evidence" value="ECO:0007669"/>
    <property type="project" value="InterPro"/>
</dbReference>
<protein>
    <submittedName>
        <fullName evidence="6">MerR family transcriptional regulator</fullName>
    </submittedName>
</protein>
<dbReference type="EMBL" id="JARQAI010000001">
    <property type="protein sequence ID" value="MDT2735617.1"/>
    <property type="molecule type" value="Genomic_DNA"/>
</dbReference>
<evidence type="ECO:0000256" key="2">
    <source>
        <dbReference type="ARBA" id="ARBA00023125"/>
    </source>
</evidence>
<dbReference type="SMART" id="SM00422">
    <property type="entry name" value="HTH_MERR"/>
    <property type="match status" value="2"/>
</dbReference>
<dbReference type="Proteomes" id="UP001269061">
    <property type="component" value="Unassembled WGS sequence"/>
</dbReference>
<accession>A0AAE4L551</accession>
<keyword evidence="2" id="KW-0238">DNA-binding</keyword>
<organism evidence="6 8">
    <name type="scientific">Enterococcus pseudoavium</name>
    <dbReference type="NCBI Taxonomy" id="44007"/>
    <lineage>
        <taxon>Bacteria</taxon>
        <taxon>Bacillati</taxon>
        <taxon>Bacillota</taxon>
        <taxon>Bacilli</taxon>
        <taxon>Lactobacillales</taxon>
        <taxon>Enterococcaceae</taxon>
        <taxon>Enterococcus</taxon>
    </lineage>
</organism>
<evidence type="ECO:0000313" key="9">
    <source>
        <dbReference type="Proteomes" id="UP001269061"/>
    </source>
</evidence>
<gene>
    <name evidence="6" type="ORF">P7H00_00530</name>
    <name evidence="7" type="ORF">P7H46_00770</name>
</gene>
<evidence type="ECO:0000313" key="7">
    <source>
        <dbReference type="EMBL" id="MDT2769364.1"/>
    </source>
</evidence>
<dbReference type="GO" id="GO:0003677">
    <property type="term" value="F:DNA binding"/>
    <property type="evidence" value="ECO:0007669"/>
    <property type="project" value="UniProtKB-KW"/>
</dbReference>
<dbReference type="EMBL" id="JARQAZ010000001">
    <property type="protein sequence ID" value="MDT2769364.1"/>
    <property type="molecule type" value="Genomic_DNA"/>
</dbReference>
<feature type="domain" description="HTH merR-type" evidence="5">
    <location>
        <begin position="124"/>
        <end position="192"/>
    </location>
</feature>
<dbReference type="InterPro" id="IPR047057">
    <property type="entry name" value="MerR_fam"/>
</dbReference>
<feature type="domain" description="HTH merR-type" evidence="5">
    <location>
        <begin position="3"/>
        <end position="60"/>
    </location>
</feature>
<keyword evidence="4" id="KW-0175">Coiled coil</keyword>
<comment type="caution">
    <text evidence="6">The sequence shown here is derived from an EMBL/GenBank/DDBJ whole genome shotgun (WGS) entry which is preliminary data.</text>
</comment>
<evidence type="ECO:0000256" key="1">
    <source>
        <dbReference type="ARBA" id="ARBA00023015"/>
    </source>
</evidence>
<keyword evidence="9" id="KW-1185">Reference proteome</keyword>
<dbReference type="Pfam" id="PF13411">
    <property type="entry name" value="MerR_1"/>
    <property type="match status" value="2"/>
</dbReference>
<sequence length="250" mass="28870">MKTYRTSEVAKIVGLHPNTIRRYEEWELIPIPDRGENGYRIFTDYHIETIKIARTAFQIEVLQSGLRITMVEMVKAVARYNFEEAQALLSQYLNLVDQEIFAAHEVIKVVEELLAGKKESADIYLTRTEAAESLGVTSEALRNWERNGLLTIKRRKNNYRIYDEADIKRLKIIRTLRSAKYSLAAILRMLNAIDNEKQDIKSLLNPPKPDDGVLTACDNLINSLEIAKKNALELKQQVTEIRRNFFNNES</sequence>